<geneLocation type="plasmid" evidence="3">
    <name>pKM01</name>
</geneLocation>
<sequence length="207" mass="23623">MKKTLKPMNSLAGLFMGFFISNNGDAMSKTYKDKNCKQCGNTFKTTGPKQYYCSPICQFYGTGYTKDSKGCHIWNGSYRSDGYTQLTFRSKNYKAYRLSCEMAHGPAPTPLENNVLHACDNPSCVNPDHLRWGTHQENMDDMVKKNRQTKLKGTQIPSSKLDIIQVKEIKKKLEKCYHGMIKDLSKQYNVSTTTIHYIKTGVTWNNV</sequence>
<dbReference type="Gene3D" id="3.90.75.20">
    <property type="match status" value="1"/>
</dbReference>
<proteinExistence type="predicted"/>
<evidence type="ECO:0000313" key="4">
    <source>
        <dbReference type="Proteomes" id="UP000427842"/>
    </source>
</evidence>
<name>A0ABQ6VR00_9PROT</name>
<keyword evidence="3" id="KW-0540">Nuclease</keyword>
<keyword evidence="3" id="KW-0255">Endonuclease</keyword>
<feature type="domain" description="HNH nuclease" evidence="2">
    <location>
        <begin position="94"/>
        <end position="139"/>
    </location>
</feature>
<evidence type="ECO:0000313" key="3">
    <source>
        <dbReference type="EMBL" id="KAB8122207.1"/>
    </source>
</evidence>
<keyword evidence="1" id="KW-0732">Signal</keyword>
<evidence type="ECO:0000256" key="1">
    <source>
        <dbReference type="SAM" id="SignalP"/>
    </source>
</evidence>
<dbReference type="EMBL" id="QYAZ01000004">
    <property type="protein sequence ID" value="KAB8122207.1"/>
    <property type="molecule type" value="Genomic_DNA"/>
</dbReference>
<accession>A0ABQ6VR00</accession>
<keyword evidence="3" id="KW-0378">Hydrolase</keyword>
<keyword evidence="4" id="KW-1185">Reference proteome</keyword>
<feature type="signal peptide" evidence="1">
    <location>
        <begin position="1"/>
        <end position="26"/>
    </location>
</feature>
<dbReference type="GO" id="GO:0004519">
    <property type="term" value="F:endonuclease activity"/>
    <property type="evidence" value="ECO:0007669"/>
    <property type="project" value="UniProtKB-KW"/>
</dbReference>
<dbReference type="Pfam" id="PF13392">
    <property type="entry name" value="HNH_3"/>
    <property type="match status" value="1"/>
</dbReference>
<dbReference type="Proteomes" id="UP000427842">
    <property type="component" value="Unassembled WGS sequence"/>
</dbReference>
<comment type="caution">
    <text evidence="3">The sequence shown here is derived from an EMBL/GenBank/DDBJ whole genome shotgun (WGS) entry which is preliminary data.</text>
</comment>
<keyword evidence="3" id="KW-0614">Plasmid</keyword>
<feature type="chain" id="PRO_5045198696" evidence="1">
    <location>
        <begin position="27"/>
        <end position="207"/>
    </location>
</feature>
<dbReference type="InterPro" id="IPR044925">
    <property type="entry name" value="His-Me_finger_sf"/>
</dbReference>
<evidence type="ECO:0000259" key="2">
    <source>
        <dbReference type="Pfam" id="PF13392"/>
    </source>
</evidence>
<reference evidence="3 4" key="1">
    <citation type="submission" date="2018-09" db="EMBL/GenBank/DDBJ databases">
        <title>Genome sequence and characterization of the bcs clusters for the production of nanocellulose from the low pH resistant strain Komagataeibacter medellinensis ID13488.</title>
        <authorList>
            <person name="Hernandez-Arriaga A.M."/>
            <person name="Del Cerro C."/>
            <person name="Urbina L."/>
            <person name="Eceiza A."/>
            <person name="Retegi A."/>
            <person name="Prieto M.A."/>
        </authorList>
    </citation>
    <scope>NUCLEOTIDE SEQUENCE [LARGE SCALE GENOMIC DNA]</scope>
    <source>
        <strain evidence="3 4">ID13488</strain>
        <plasmid evidence="3">pKM01</plasmid>
    </source>
</reference>
<organism evidence="3 4">
    <name type="scientific">Komagataeibacter medellinensis</name>
    <dbReference type="NCBI Taxonomy" id="1177712"/>
    <lineage>
        <taxon>Bacteria</taxon>
        <taxon>Pseudomonadati</taxon>
        <taxon>Pseudomonadota</taxon>
        <taxon>Alphaproteobacteria</taxon>
        <taxon>Acetobacterales</taxon>
        <taxon>Acetobacteraceae</taxon>
        <taxon>Komagataeibacter</taxon>
    </lineage>
</organism>
<protein>
    <submittedName>
        <fullName evidence="3">HNH endonuclease</fullName>
    </submittedName>
</protein>
<dbReference type="SUPFAM" id="SSF54060">
    <property type="entry name" value="His-Me finger endonucleases"/>
    <property type="match status" value="1"/>
</dbReference>
<gene>
    <name evidence="3" type="ORF">D3W54_15980</name>
</gene>
<dbReference type="InterPro" id="IPR003615">
    <property type="entry name" value="HNH_nuc"/>
</dbReference>